<dbReference type="Proteomes" id="UP001551582">
    <property type="component" value="Unassembled WGS sequence"/>
</dbReference>
<organism evidence="1 2">
    <name type="scientific">Streptomyces griseoloalbus</name>
    <dbReference type="NCBI Taxonomy" id="67303"/>
    <lineage>
        <taxon>Bacteria</taxon>
        <taxon>Bacillati</taxon>
        <taxon>Actinomycetota</taxon>
        <taxon>Actinomycetes</taxon>
        <taxon>Kitasatosporales</taxon>
        <taxon>Streptomycetaceae</taxon>
        <taxon>Streptomyces</taxon>
    </lineage>
</organism>
<evidence type="ECO:0000313" key="2">
    <source>
        <dbReference type="Proteomes" id="UP001551582"/>
    </source>
</evidence>
<accession>A0ABV3EAD6</accession>
<sequence>MQRADLVVWVPAAGVPVMLLEIDCRTKDADDLVHKLRRFHHSGAADGARSR</sequence>
<keyword evidence="2" id="KW-1185">Reference proteome</keyword>
<name>A0ABV3EAD6_9ACTN</name>
<comment type="caution">
    <text evidence="1">The sequence shown here is derived from an EMBL/GenBank/DDBJ whole genome shotgun (WGS) entry which is preliminary data.</text>
</comment>
<gene>
    <name evidence="1" type="ORF">AB0D65_22210</name>
</gene>
<proteinExistence type="predicted"/>
<reference evidence="1 2" key="1">
    <citation type="submission" date="2024-06" db="EMBL/GenBank/DDBJ databases">
        <title>The Natural Products Discovery Center: Release of the First 8490 Sequenced Strains for Exploring Actinobacteria Biosynthetic Diversity.</title>
        <authorList>
            <person name="Kalkreuter E."/>
            <person name="Kautsar S.A."/>
            <person name="Yang D."/>
            <person name="Bader C.D."/>
            <person name="Teijaro C.N."/>
            <person name="Fluegel L."/>
            <person name="Davis C.M."/>
            <person name="Simpson J.R."/>
            <person name="Lauterbach L."/>
            <person name="Steele A.D."/>
            <person name="Gui C."/>
            <person name="Meng S."/>
            <person name="Li G."/>
            <person name="Viehrig K."/>
            <person name="Ye F."/>
            <person name="Su P."/>
            <person name="Kiefer A.F."/>
            <person name="Nichols A."/>
            <person name="Cepeda A.J."/>
            <person name="Yan W."/>
            <person name="Fan B."/>
            <person name="Jiang Y."/>
            <person name="Adhikari A."/>
            <person name="Zheng C.-J."/>
            <person name="Schuster L."/>
            <person name="Cowan T.M."/>
            <person name="Smanski M.J."/>
            <person name="Chevrette M.G."/>
            <person name="De Carvalho L.P.S."/>
            <person name="Shen B."/>
        </authorList>
    </citation>
    <scope>NUCLEOTIDE SEQUENCE [LARGE SCALE GENOMIC DNA]</scope>
    <source>
        <strain evidence="1 2">NPDC048274</strain>
    </source>
</reference>
<dbReference type="RefSeq" id="WP_359983578.1">
    <property type="nucleotide sequence ID" value="NZ_JBEZLS010000015.1"/>
</dbReference>
<protein>
    <submittedName>
        <fullName evidence="1">Uncharacterized protein</fullName>
    </submittedName>
</protein>
<evidence type="ECO:0000313" key="1">
    <source>
        <dbReference type="EMBL" id="MEU9353607.1"/>
    </source>
</evidence>
<dbReference type="EMBL" id="JBEZLS010000015">
    <property type="protein sequence ID" value="MEU9353607.1"/>
    <property type="molecule type" value="Genomic_DNA"/>
</dbReference>